<organism evidence="2 3">
    <name type="scientific">Saccharospirillum salsuginis</name>
    <dbReference type="NCBI Taxonomy" id="418750"/>
    <lineage>
        <taxon>Bacteria</taxon>
        <taxon>Pseudomonadati</taxon>
        <taxon>Pseudomonadota</taxon>
        <taxon>Gammaproteobacteria</taxon>
        <taxon>Oceanospirillales</taxon>
        <taxon>Saccharospirillaceae</taxon>
        <taxon>Saccharospirillum</taxon>
    </lineage>
</organism>
<name>A0A918K3Q7_9GAMM</name>
<evidence type="ECO:0000256" key="1">
    <source>
        <dbReference type="SAM" id="MobiDB-lite"/>
    </source>
</evidence>
<evidence type="ECO:0000313" key="2">
    <source>
        <dbReference type="EMBL" id="GGX43921.1"/>
    </source>
</evidence>
<proteinExistence type="predicted"/>
<comment type="caution">
    <text evidence="2">The sequence shown here is derived from an EMBL/GenBank/DDBJ whole genome shotgun (WGS) entry which is preliminary data.</text>
</comment>
<reference evidence="2" key="2">
    <citation type="submission" date="2020-09" db="EMBL/GenBank/DDBJ databases">
        <authorList>
            <person name="Sun Q."/>
            <person name="Kim S."/>
        </authorList>
    </citation>
    <scope>NUCLEOTIDE SEQUENCE</scope>
    <source>
        <strain evidence="2">KCTC 22169</strain>
    </source>
</reference>
<accession>A0A918K3Q7</accession>
<keyword evidence="3" id="KW-1185">Reference proteome</keyword>
<protein>
    <submittedName>
        <fullName evidence="2">Uncharacterized protein</fullName>
    </submittedName>
</protein>
<reference evidence="2" key="1">
    <citation type="journal article" date="2014" name="Int. J. Syst. Evol. Microbiol.">
        <title>Complete genome sequence of Corynebacterium casei LMG S-19264T (=DSM 44701T), isolated from a smear-ripened cheese.</title>
        <authorList>
            <consortium name="US DOE Joint Genome Institute (JGI-PGF)"/>
            <person name="Walter F."/>
            <person name="Albersmeier A."/>
            <person name="Kalinowski J."/>
            <person name="Ruckert C."/>
        </authorList>
    </citation>
    <scope>NUCLEOTIDE SEQUENCE</scope>
    <source>
        <strain evidence="2">KCTC 22169</strain>
    </source>
</reference>
<gene>
    <name evidence="2" type="ORF">GCM10007392_08350</name>
</gene>
<feature type="region of interest" description="Disordered" evidence="1">
    <location>
        <begin position="321"/>
        <end position="361"/>
    </location>
</feature>
<evidence type="ECO:0000313" key="3">
    <source>
        <dbReference type="Proteomes" id="UP000626148"/>
    </source>
</evidence>
<dbReference type="EMBL" id="BMXR01000002">
    <property type="protein sequence ID" value="GGX43921.1"/>
    <property type="molecule type" value="Genomic_DNA"/>
</dbReference>
<sequence length="424" mass="46748">MLLIVLVAVVGGFVVTHQIIAGKVGDRIDQMSDNMAAAGSLNHGNIFITPTGTALINRVVFYPNGTSGDVRIERVAIRTGSLKALYDLGQGMQGGQPPENLTVDFEGIQADLGDNFLQPVGQGATSQPADFFAAGCGERTYFSFADRDAMGYQSMLSDMTLQYRFQPGPNRLTVSGEWITRGMAGVEYSADLQLPSGQAGLQLHHARVRLVDHGYMDAVLNFCARETGLDVASYRQQHLAAWEANWANFSMVPGDGLVAAYGDFVEKPGSLTLETYPEINFMQAMMNPTPEALFQLLDPRIRANDGEPRPFRVAVAMEDWRESGQTGEAETDSENSDEKPETVAQPEEPTSSKPKIKRLGRSEWSTHLNQPVWLTLNDGRRLEGMMLSLDGERMRFQQNVYNGQMVMPLRIDEISDVHLQPSPR</sequence>
<dbReference type="AlphaFoldDB" id="A0A918K3Q7"/>
<dbReference type="Proteomes" id="UP000626148">
    <property type="component" value="Unassembled WGS sequence"/>
</dbReference>